<evidence type="ECO:0000313" key="2">
    <source>
        <dbReference type="Proteomes" id="UP001177260"/>
    </source>
</evidence>
<name>A0ACC3BDJ1_9EURO</name>
<organism evidence="1 2">
    <name type="scientific">Aspergillus melleus</name>
    <dbReference type="NCBI Taxonomy" id="138277"/>
    <lineage>
        <taxon>Eukaryota</taxon>
        <taxon>Fungi</taxon>
        <taxon>Dikarya</taxon>
        <taxon>Ascomycota</taxon>
        <taxon>Pezizomycotina</taxon>
        <taxon>Eurotiomycetes</taxon>
        <taxon>Eurotiomycetidae</taxon>
        <taxon>Eurotiales</taxon>
        <taxon>Aspergillaceae</taxon>
        <taxon>Aspergillus</taxon>
        <taxon>Aspergillus subgen. Circumdati</taxon>
    </lineage>
</organism>
<evidence type="ECO:0000313" key="1">
    <source>
        <dbReference type="EMBL" id="KAK1148645.1"/>
    </source>
</evidence>
<accession>A0ACC3BDJ1</accession>
<keyword evidence="2" id="KW-1185">Reference proteome</keyword>
<dbReference type="Proteomes" id="UP001177260">
    <property type="component" value="Unassembled WGS sequence"/>
</dbReference>
<protein>
    <submittedName>
        <fullName evidence="1">Uncharacterized protein</fullName>
    </submittedName>
</protein>
<gene>
    <name evidence="1" type="ORF">N8T08_008530</name>
</gene>
<comment type="caution">
    <text evidence="1">The sequence shown here is derived from an EMBL/GenBank/DDBJ whole genome shotgun (WGS) entry which is preliminary data.</text>
</comment>
<proteinExistence type="predicted"/>
<sequence length="514" mass="56941">MASRLCNASRIGRLPRTTLPRSTSTFHTSSLHHHQHQQTTQFYLPHESAPHAATILGFPSRQSVSKAFHPGTCREIVDLAATIAEFEPVRLYTRPEDIASAQELIKQRVHRHPAGTSQSLGLHHDGQNNQENGNSTPVPDLQSRVQIIPCPTNHCWVRDTGPVFVRPVDTDTDLNSTTPTTTTTTTTTQQQQQRFAIDFSFCEWGNKHLDPTFTPLPEDTDDPNTSWPIPSPTTLAENTNFAARVIASFSLSPSTTNPITTTRITTPLRLEGGGIEVDGQGTFFAMESSIFCSQRNPSLTRAMAEKELSRLLGVRKFIWFPGRKGLDVTDAHVDALVRVVRPGVVVVSRPWGYCGHDSLGDEEETTSSTATSASGELSRGRTRREWKRNYSEILTILSRETDALGRRFEVHEIEEPDPRYLATQRQDTTAAAAAAAAPVSEEVEEEDPAASYVNFYFVNGAVVMPVFGDPEADERAVRTMRRLLPEREVRAVRVNCLPRMGGVVHCVTQQVPAL</sequence>
<reference evidence="1 2" key="1">
    <citation type="journal article" date="2023" name="ACS Omega">
        <title>Identification of the Neoaspergillic Acid Biosynthesis Gene Cluster by Establishing an In Vitro CRISPR-Ribonucleoprotein Genetic System in Aspergillus melleus.</title>
        <authorList>
            <person name="Yuan B."/>
            <person name="Grau M.F."/>
            <person name="Murata R.M."/>
            <person name="Torok T."/>
            <person name="Venkateswaran K."/>
            <person name="Stajich J.E."/>
            <person name="Wang C.C.C."/>
        </authorList>
    </citation>
    <scope>NUCLEOTIDE SEQUENCE [LARGE SCALE GENOMIC DNA]</scope>
    <source>
        <strain evidence="1 2">IMV 1140</strain>
    </source>
</reference>
<dbReference type="EMBL" id="JAOPJF010000006">
    <property type="protein sequence ID" value="KAK1148645.1"/>
    <property type="molecule type" value="Genomic_DNA"/>
</dbReference>